<name>A0A143PFX3_LUTPR</name>
<dbReference type="KEGG" id="abac:LuPra_00598"/>
<keyword evidence="2" id="KW-1185">Reference proteome</keyword>
<dbReference type="AlphaFoldDB" id="A0A143PFX3"/>
<reference evidence="2" key="2">
    <citation type="submission" date="2016-04" db="EMBL/GenBank/DDBJ databases">
        <title>First Complete Genome Sequence of a Subdivision 6 Acidobacterium.</title>
        <authorList>
            <person name="Huang S."/>
            <person name="Vieira S."/>
            <person name="Bunk B."/>
            <person name="Riedel T."/>
            <person name="Sproeer C."/>
            <person name="Overmann J."/>
        </authorList>
    </citation>
    <scope>NUCLEOTIDE SEQUENCE [LARGE SCALE GENOMIC DNA]</scope>
    <source>
        <strain evidence="2">DSM 100886 HEG_-6_39</strain>
    </source>
</reference>
<dbReference type="EMBL" id="CP015136">
    <property type="protein sequence ID" value="AMY07425.1"/>
    <property type="molecule type" value="Genomic_DNA"/>
</dbReference>
<reference evidence="1 2" key="1">
    <citation type="journal article" date="2016" name="Genome Announc.">
        <title>First Complete Genome Sequence of a Subdivision 6 Acidobacterium Strain.</title>
        <authorList>
            <person name="Huang S."/>
            <person name="Vieira S."/>
            <person name="Bunk B."/>
            <person name="Riedel T."/>
            <person name="Sproer C."/>
            <person name="Overmann J."/>
        </authorList>
    </citation>
    <scope>NUCLEOTIDE SEQUENCE [LARGE SCALE GENOMIC DNA]</scope>
    <source>
        <strain evidence="2">DSM 100886 HEG_-6_39</strain>
    </source>
</reference>
<dbReference type="Proteomes" id="UP000076079">
    <property type="component" value="Chromosome"/>
</dbReference>
<proteinExistence type="predicted"/>
<gene>
    <name evidence="1" type="ORF">LuPra_00598</name>
</gene>
<accession>A0A143PFX3</accession>
<evidence type="ECO:0000313" key="1">
    <source>
        <dbReference type="EMBL" id="AMY07425.1"/>
    </source>
</evidence>
<sequence length="101" mass="11360">MTIGPASLVHARYPHNGVKHPLVPDSSDDYANWWEHVLPNGRIGAAVWLYEGSDKMRRTIIVREWDNPDSVVHVQGNVRLGAQCSHVTNRFLDILAALPRP</sequence>
<dbReference type="RefSeq" id="WP_110169377.1">
    <property type="nucleotide sequence ID" value="NZ_CP015136.1"/>
</dbReference>
<evidence type="ECO:0000313" key="2">
    <source>
        <dbReference type="Proteomes" id="UP000076079"/>
    </source>
</evidence>
<organism evidence="1 2">
    <name type="scientific">Luteitalea pratensis</name>
    <dbReference type="NCBI Taxonomy" id="1855912"/>
    <lineage>
        <taxon>Bacteria</taxon>
        <taxon>Pseudomonadati</taxon>
        <taxon>Acidobacteriota</taxon>
        <taxon>Vicinamibacteria</taxon>
        <taxon>Vicinamibacterales</taxon>
        <taxon>Vicinamibacteraceae</taxon>
        <taxon>Luteitalea</taxon>
    </lineage>
</organism>
<protein>
    <submittedName>
        <fullName evidence="1">Uncharacterized protein</fullName>
    </submittedName>
</protein>